<feature type="chain" id="PRO_5029790884" evidence="1">
    <location>
        <begin position="27"/>
        <end position="170"/>
    </location>
</feature>
<dbReference type="KEGG" id="mrob:HH214_07645"/>
<feature type="signal peptide" evidence="1">
    <location>
        <begin position="1"/>
        <end position="26"/>
    </location>
</feature>
<gene>
    <name evidence="2" type="ORF">HH214_07645</name>
</gene>
<reference evidence="2 3" key="1">
    <citation type="submission" date="2020-04" db="EMBL/GenBank/DDBJ databases">
        <title>Genome sequencing of novel species.</title>
        <authorList>
            <person name="Heo J."/>
            <person name="Kim S.-J."/>
            <person name="Kim J.-S."/>
            <person name="Hong S.-B."/>
            <person name="Kwon S.-W."/>
        </authorList>
    </citation>
    <scope>NUCLEOTIDE SEQUENCE [LARGE SCALE GENOMIC DNA]</scope>
    <source>
        <strain evidence="2 3">F39-2</strain>
    </source>
</reference>
<evidence type="ECO:0000256" key="1">
    <source>
        <dbReference type="SAM" id="SignalP"/>
    </source>
</evidence>
<sequence>MSSKMRQFRLLIAFSLSFAVKTSALAQNQRGYLQAFNYLQKNHKGKQLVTVDTLIQANFSSFYKELSKDWKQRPSTTIKILDSLDYSSKEYFKAVVTLVRLNVTGTKPEYLIYFSSIKKHLLVAEIITRKAGYSLAYNEQTYFNHGERYLFVLDRHLRIKSIYKKVIQYN</sequence>
<dbReference type="Proteomes" id="UP000503278">
    <property type="component" value="Chromosome"/>
</dbReference>
<accession>A0A7L5DYA3</accession>
<protein>
    <submittedName>
        <fullName evidence="2">Uncharacterized protein</fullName>
    </submittedName>
</protein>
<keyword evidence="3" id="KW-1185">Reference proteome</keyword>
<evidence type="ECO:0000313" key="3">
    <source>
        <dbReference type="Proteomes" id="UP000503278"/>
    </source>
</evidence>
<name>A0A7L5DYA3_9SPHI</name>
<keyword evidence="1" id="KW-0732">Signal</keyword>
<dbReference type="RefSeq" id="WP_169606758.1">
    <property type="nucleotide sequence ID" value="NZ_CP051682.1"/>
</dbReference>
<evidence type="ECO:0000313" key="2">
    <source>
        <dbReference type="EMBL" id="QJD95751.1"/>
    </source>
</evidence>
<dbReference type="EMBL" id="CP051682">
    <property type="protein sequence ID" value="QJD95751.1"/>
    <property type="molecule type" value="Genomic_DNA"/>
</dbReference>
<proteinExistence type="predicted"/>
<organism evidence="2 3">
    <name type="scientific">Mucilaginibacter robiniae</name>
    <dbReference type="NCBI Taxonomy" id="2728022"/>
    <lineage>
        <taxon>Bacteria</taxon>
        <taxon>Pseudomonadati</taxon>
        <taxon>Bacteroidota</taxon>
        <taxon>Sphingobacteriia</taxon>
        <taxon>Sphingobacteriales</taxon>
        <taxon>Sphingobacteriaceae</taxon>
        <taxon>Mucilaginibacter</taxon>
    </lineage>
</organism>
<dbReference type="AlphaFoldDB" id="A0A7L5DYA3"/>